<evidence type="ECO:0000313" key="5">
    <source>
        <dbReference type="Proteomes" id="UP001620626"/>
    </source>
</evidence>
<dbReference type="Proteomes" id="UP001620626">
    <property type="component" value="Unassembled WGS sequence"/>
</dbReference>
<dbReference type="PANTHER" id="PTHR43544">
    <property type="entry name" value="SHORT-CHAIN DEHYDROGENASE/REDUCTASE"/>
    <property type="match status" value="1"/>
</dbReference>
<dbReference type="InterPro" id="IPR020904">
    <property type="entry name" value="Sc_DH/Rdtase_CS"/>
</dbReference>
<evidence type="ECO:0000313" key="4">
    <source>
        <dbReference type="EMBL" id="KAL3110737.1"/>
    </source>
</evidence>
<protein>
    <recommendedName>
        <fullName evidence="6">C-factor</fullName>
    </recommendedName>
</protein>
<sequence length="249" mass="26507">MSSPLGANVFITGANRGIGLGLVKEMLAVGGLKNVFAGCRDVDSAAELQQLHDKNGPLRLIRIDVSDDRSIRTAFGQVQRQLLDKGGLNLLINNAGILYKEGVSLREPIRDTFLHHFDVNTVGPVMTTAAFLPLLKKAASAGEFARVVNIGSSLGCIGQAAVSPRLSPYQNVAYGMSKAALHHFSKMMALDESDIVTVAIHPGWVKTEMGGANATMSVSDSVAKIMARICALTKSDSGKLLYGEKELMP</sequence>
<dbReference type="PRINTS" id="PR00080">
    <property type="entry name" value="SDRFAMILY"/>
</dbReference>
<accession>A0ABD2L669</accession>
<gene>
    <name evidence="4" type="ORF">niasHT_011242</name>
</gene>
<evidence type="ECO:0000256" key="3">
    <source>
        <dbReference type="RuleBase" id="RU000363"/>
    </source>
</evidence>
<dbReference type="PRINTS" id="PR00081">
    <property type="entry name" value="GDHRDH"/>
</dbReference>
<keyword evidence="5" id="KW-1185">Reference proteome</keyword>
<keyword evidence="1" id="KW-0521">NADP</keyword>
<organism evidence="4 5">
    <name type="scientific">Heterodera trifolii</name>
    <dbReference type="NCBI Taxonomy" id="157864"/>
    <lineage>
        <taxon>Eukaryota</taxon>
        <taxon>Metazoa</taxon>
        <taxon>Ecdysozoa</taxon>
        <taxon>Nematoda</taxon>
        <taxon>Chromadorea</taxon>
        <taxon>Rhabditida</taxon>
        <taxon>Tylenchina</taxon>
        <taxon>Tylenchomorpha</taxon>
        <taxon>Tylenchoidea</taxon>
        <taxon>Heteroderidae</taxon>
        <taxon>Heteroderinae</taxon>
        <taxon>Heterodera</taxon>
    </lineage>
</organism>
<comment type="similarity">
    <text evidence="3">Belongs to the short-chain dehydrogenases/reductases (SDR) family.</text>
</comment>
<dbReference type="PROSITE" id="PS00061">
    <property type="entry name" value="ADH_SHORT"/>
    <property type="match status" value="1"/>
</dbReference>
<dbReference type="SUPFAM" id="SSF51735">
    <property type="entry name" value="NAD(P)-binding Rossmann-fold domains"/>
    <property type="match status" value="1"/>
</dbReference>
<dbReference type="CDD" id="cd05325">
    <property type="entry name" value="carb_red_sniffer_like_SDR_c"/>
    <property type="match status" value="1"/>
</dbReference>
<dbReference type="AlphaFoldDB" id="A0ABD2L669"/>
<dbReference type="InterPro" id="IPR051468">
    <property type="entry name" value="Fungal_SecMetab_SDRs"/>
</dbReference>
<reference evidence="4 5" key="1">
    <citation type="submission" date="2024-10" db="EMBL/GenBank/DDBJ databases">
        <authorList>
            <person name="Kim D."/>
        </authorList>
    </citation>
    <scope>NUCLEOTIDE SEQUENCE [LARGE SCALE GENOMIC DNA]</scope>
    <source>
        <strain evidence="4">BH-2024</strain>
    </source>
</reference>
<keyword evidence="2" id="KW-0560">Oxidoreductase</keyword>
<comment type="caution">
    <text evidence="4">The sequence shown here is derived from an EMBL/GenBank/DDBJ whole genome shotgun (WGS) entry which is preliminary data.</text>
</comment>
<dbReference type="InterPro" id="IPR036291">
    <property type="entry name" value="NAD(P)-bd_dom_sf"/>
</dbReference>
<proteinExistence type="inferred from homology"/>
<dbReference type="GO" id="GO:0016491">
    <property type="term" value="F:oxidoreductase activity"/>
    <property type="evidence" value="ECO:0007669"/>
    <property type="project" value="UniProtKB-KW"/>
</dbReference>
<name>A0ABD2L669_9BILA</name>
<dbReference type="PANTHER" id="PTHR43544:SF7">
    <property type="entry name" value="NADB-LER2"/>
    <property type="match status" value="1"/>
</dbReference>
<dbReference type="Gene3D" id="3.40.50.720">
    <property type="entry name" value="NAD(P)-binding Rossmann-like Domain"/>
    <property type="match status" value="1"/>
</dbReference>
<dbReference type="EMBL" id="JBICBT010000530">
    <property type="protein sequence ID" value="KAL3110737.1"/>
    <property type="molecule type" value="Genomic_DNA"/>
</dbReference>
<evidence type="ECO:0000256" key="2">
    <source>
        <dbReference type="ARBA" id="ARBA00023002"/>
    </source>
</evidence>
<evidence type="ECO:0008006" key="6">
    <source>
        <dbReference type="Google" id="ProtNLM"/>
    </source>
</evidence>
<dbReference type="InterPro" id="IPR002347">
    <property type="entry name" value="SDR_fam"/>
</dbReference>
<evidence type="ECO:0000256" key="1">
    <source>
        <dbReference type="ARBA" id="ARBA00022857"/>
    </source>
</evidence>
<dbReference type="Pfam" id="PF00106">
    <property type="entry name" value="adh_short"/>
    <property type="match status" value="1"/>
</dbReference>